<dbReference type="Gene3D" id="3.40.720.10">
    <property type="entry name" value="Alkaline Phosphatase, subunit A"/>
    <property type="match status" value="1"/>
</dbReference>
<gene>
    <name evidence="2" type="ORF">GGR14_001983</name>
</gene>
<accession>A0A7W6HXD8</accession>
<dbReference type="PANTHER" id="PTHR10151:SF120">
    <property type="entry name" value="BIS(5'-ADENOSYL)-TRIPHOSPHATASE"/>
    <property type="match status" value="1"/>
</dbReference>
<organism evidence="2 3">
    <name type="scientific">Butyricimonas faecihominis</name>
    <dbReference type="NCBI Taxonomy" id="1472416"/>
    <lineage>
        <taxon>Bacteria</taxon>
        <taxon>Pseudomonadati</taxon>
        <taxon>Bacteroidota</taxon>
        <taxon>Bacteroidia</taxon>
        <taxon>Bacteroidales</taxon>
        <taxon>Odoribacteraceae</taxon>
        <taxon>Butyricimonas</taxon>
    </lineage>
</organism>
<protein>
    <submittedName>
        <fullName evidence="2">Putative AlkP superfamily pyrophosphatase or phosphodiesterase</fullName>
    </submittedName>
</protein>
<keyword evidence="3" id="KW-1185">Reference proteome</keyword>
<dbReference type="CDD" id="cd16018">
    <property type="entry name" value="Enpp"/>
    <property type="match status" value="1"/>
</dbReference>
<dbReference type="Proteomes" id="UP000546007">
    <property type="component" value="Unassembled WGS sequence"/>
</dbReference>
<feature type="signal peptide" evidence="1">
    <location>
        <begin position="1"/>
        <end position="21"/>
    </location>
</feature>
<dbReference type="Pfam" id="PF01663">
    <property type="entry name" value="Phosphodiest"/>
    <property type="match status" value="1"/>
</dbReference>
<keyword evidence="1" id="KW-0732">Signal</keyword>
<reference evidence="2 3" key="1">
    <citation type="submission" date="2020-08" db="EMBL/GenBank/DDBJ databases">
        <title>Genomic Encyclopedia of Type Strains, Phase IV (KMG-IV): sequencing the most valuable type-strain genomes for metagenomic binning, comparative biology and taxonomic classification.</title>
        <authorList>
            <person name="Goeker M."/>
        </authorList>
    </citation>
    <scope>NUCLEOTIDE SEQUENCE [LARGE SCALE GENOMIC DNA]</scope>
    <source>
        <strain evidence="2 3">DSM 105721</strain>
    </source>
</reference>
<dbReference type="GeneID" id="93102401"/>
<dbReference type="PANTHER" id="PTHR10151">
    <property type="entry name" value="ECTONUCLEOTIDE PYROPHOSPHATASE/PHOSPHODIESTERASE"/>
    <property type="match status" value="1"/>
</dbReference>
<dbReference type="RefSeq" id="WP_164719558.1">
    <property type="nucleotide sequence ID" value="NZ_AP028155.1"/>
</dbReference>
<dbReference type="SUPFAM" id="SSF53649">
    <property type="entry name" value="Alkaline phosphatase-like"/>
    <property type="match status" value="1"/>
</dbReference>
<proteinExistence type="predicted"/>
<evidence type="ECO:0000313" key="2">
    <source>
        <dbReference type="EMBL" id="MBB4026193.1"/>
    </source>
</evidence>
<dbReference type="InterPro" id="IPR002591">
    <property type="entry name" value="Phosphodiest/P_Trfase"/>
</dbReference>
<dbReference type="AlphaFoldDB" id="A0A7W6HXD8"/>
<feature type="chain" id="PRO_5031313811" evidence="1">
    <location>
        <begin position="22"/>
        <end position="455"/>
    </location>
</feature>
<dbReference type="InterPro" id="IPR017850">
    <property type="entry name" value="Alkaline_phosphatase_core_sf"/>
</dbReference>
<evidence type="ECO:0000256" key="1">
    <source>
        <dbReference type="SAM" id="SignalP"/>
    </source>
</evidence>
<evidence type="ECO:0000313" key="3">
    <source>
        <dbReference type="Proteomes" id="UP000546007"/>
    </source>
</evidence>
<dbReference type="EMBL" id="JACIES010000004">
    <property type="protein sequence ID" value="MBB4026193.1"/>
    <property type="molecule type" value="Genomic_DNA"/>
</dbReference>
<name>A0A7W6HXD8_9BACT</name>
<comment type="caution">
    <text evidence="2">The sequence shown here is derived from an EMBL/GenBank/DDBJ whole genome shotgun (WGS) entry which is preliminary data.</text>
</comment>
<sequence>MKRVILLLALIGVLCHSVAQAQLKNSQVKYVVLITIDGLRLEMITEKEMPSPVLKELVGTGTLVERVISVAPAMTYPNHTTLVTGARPIHHGIYYNSPFEGNRKTGVANWYADSIKCPTIWGKAKEHGLITCSLFWPVSTHGKDIDYNVPEYWSIDKNVTLWELLKKSSTPAGILDEIEKETIGRFSDKTCRPGQRNGDVRAAFMAVYLLDKYKPNLTTIHLWSTDHSQHETGTESVETKKSLAAVDYAIGEIIDGLKHAGMLDSTVLVITGDHGFTNVNRSIAPNVWLTEAGLLSSDPGNWKAKFYGAGSTAFLYLKDKNDRKTLDKVRAKLNSLPEEKKGLFRVVERKELEELGCSRDVVIALEPIVGVGVTSIATGEDIIIKKAGKHGYLLPRETTSTIFWGKGIAAGKVLKEMNITDIAPVIMEVLGIDFTAPDGVLHPEILECFEGEIPF</sequence>
<dbReference type="GO" id="GO:0016787">
    <property type="term" value="F:hydrolase activity"/>
    <property type="evidence" value="ECO:0007669"/>
    <property type="project" value="UniProtKB-ARBA"/>
</dbReference>